<feature type="chain" id="PRO_5019290973" evidence="1">
    <location>
        <begin position="19"/>
        <end position="385"/>
    </location>
</feature>
<dbReference type="Proteomes" id="UP000283387">
    <property type="component" value="Unassembled WGS sequence"/>
</dbReference>
<evidence type="ECO:0000313" key="2">
    <source>
        <dbReference type="EMBL" id="RKD92469.1"/>
    </source>
</evidence>
<dbReference type="AlphaFoldDB" id="A0A419WAJ8"/>
<dbReference type="GO" id="GO:0004180">
    <property type="term" value="F:carboxypeptidase activity"/>
    <property type="evidence" value="ECO:0007669"/>
    <property type="project" value="UniProtKB-KW"/>
</dbReference>
<proteinExistence type="predicted"/>
<dbReference type="EMBL" id="RAPN01000001">
    <property type="protein sequence ID" value="RKD92469.1"/>
    <property type="molecule type" value="Genomic_DNA"/>
</dbReference>
<evidence type="ECO:0000313" key="3">
    <source>
        <dbReference type="Proteomes" id="UP000283387"/>
    </source>
</evidence>
<keyword evidence="2" id="KW-0645">Protease</keyword>
<dbReference type="InterPro" id="IPR008969">
    <property type="entry name" value="CarboxyPept-like_regulatory"/>
</dbReference>
<keyword evidence="1" id="KW-0732">Signal</keyword>
<feature type="signal peptide" evidence="1">
    <location>
        <begin position="1"/>
        <end position="18"/>
    </location>
</feature>
<reference evidence="2 3" key="1">
    <citation type="submission" date="2018-09" db="EMBL/GenBank/DDBJ databases">
        <title>Genomic Encyclopedia of Archaeal and Bacterial Type Strains, Phase II (KMG-II): from individual species to whole genera.</title>
        <authorList>
            <person name="Goeker M."/>
        </authorList>
    </citation>
    <scope>NUCLEOTIDE SEQUENCE [LARGE SCALE GENOMIC DNA]</scope>
    <source>
        <strain evidence="2 3">DSM 27148</strain>
    </source>
</reference>
<name>A0A419WAJ8_9BACT</name>
<keyword evidence="2" id="KW-0121">Carboxypeptidase</keyword>
<keyword evidence="3" id="KW-1185">Reference proteome</keyword>
<keyword evidence="2" id="KW-0378">Hydrolase</keyword>
<dbReference type="Gene3D" id="2.60.40.1120">
    <property type="entry name" value="Carboxypeptidase-like, regulatory domain"/>
    <property type="match status" value="1"/>
</dbReference>
<evidence type="ECO:0000256" key="1">
    <source>
        <dbReference type="SAM" id="SignalP"/>
    </source>
</evidence>
<dbReference type="RefSeq" id="WP_120273671.1">
    <property type="nucleotide sequence ID" value="NZ_RAPN01000001.1"/>
</dbReference>
<protein>
    <submittedName>
        <fullName evidence="2">Carboxypeptidase-like protein</fullName>
    </submittedName>
</protein>
<comment type="caution">
    <text evidence="2">The sequence shown here is derived from an EMBL/GenBank/DDBJ whole genome shotgun (WGS) entry which is preliminary data.</text>
</comment>
<accession>A0A419WAJ8</accession>
<gene>
    <name evidence="2" type="ORF">BC643_2842</name>
</gene>
<sequence length="385" mass="43437">MKHILILASILLSLSVQAQTKLLKGRIVDAGDQSGIAYTNIGIEGTFYGTASDADGFFELKIPDEFADKNLFVSAVGYENESYSVSELLQKDFARLALTEQTYSIEGIDVAAQSRVLFRVIRTAIEQTPTNYHSGSIGMKYHYLGKTFVNDSAAQIREAIVEMSDQAGYSKPGVTNAYESRNYRFTEVNKNFDSYSFPEGQSGFDELIDQDVVRQANTVFNEKLINDYDLHLEGISSYEGDSVWVISYKTNKPDLVHSGDYYATKLEGKLYILKSNYALVRNECLIEATKNNPQNRSLYTTGNDQQQVSYHLTTIYQKQGGKYLLSYMDQDKTFTNPAGEKIKLSRKAALLDFSKSPQLISGRSYFEDANYDEKFWNSFHTGKKL</sequence>
<organism evidence="2 3">
    <name type="scientific">Mangrovibacterium diazotrophicum</name>
    <dbReference type="NCBI Taxonomy" id="1261403"/>
    <lineage>
        <taxon>Bacteria</taxon>
        <taxon>Pseudomonadati</taxon>
        <taxon>Bacteroidota</taxon>
        <taxon>Bacteroidia</taxon>
        <taxon>Marinilabiliales</taxon>
        <taxon>Prolixibacteraceae</taxon>
        <taxon>Mangrovibacterium</taxon>
    </lineage>
</organism>
<dbReference type="SUPFAM" id="SSF49464">
    <property type="entry name" value="Carboxypeptidase regulatory domain-like"/>
    <property type="match status" value="1"/>
</dbReference>
<dbReference type="OrthoDB" id="1108759at2"/>
<dbReference type="Pfam" id="PF13715">
    <property type="entry name" value="CarbopepD_reg_2"/>
    <property type="match status" value="1"/>
</dbReference>